<dbReference type="Proteomes" id="UP001549076">
    <property type="component" value="Unassembled WGS sequence"/>
</dbReference>
<organism evidence="2 3">
    <name type="scientific">Aquamicrobium terrae</name>
    <dbReference type="NCBI Taxonomy" id="1324945"/>
    <lineage>
        <taxon>Bacteria</taxon>
        <taxon>Pseudomonadati</taxon>
        <taxon>Pseudomonadota</taxon>
        <taxon>Alphaproteobacteria</taxon>
        <taxon>Hyphomicrobiales</taxon>
        <taxon>Phyllobacteriaceae</taxon>
        <taxon>Aquamicrobium</taxon>
    </lineage>
</organism>
<accession>A0ABV2MX48</accession>
<sequence>MSTDMRILIVTDAWRPQVNGVVMTLERLAQSLDGMGVETVFLTPEGFRTVPMPGYAEIRMALATPAKVAQRIEAARADRIHIATEGPLGILARRVCLARGLPFTTSYHTRFPEFLSARLPVPEEWTYRWLRRFHNAGNAMMVATPSLGAELAQRGFANIRLWSRGVDLDRFHPDRRIDLGLNGPVFLCVGRVAVEKNLPAFLDLDLPGTKLVVGDGPALPELKARYPDAVFMGVKRGEELAAIYASANVFVFPSRTDTFGNVIVEALASGTPVAAYPVTGPLDILAGGGGVLDEDLRQAALAALAVPRQAARARAGAYDWDECAGQFLTHITTAIPDHGPRWSAA</sequence>
<evidence type="ECO:0000313" key="2">
    <source>
        <dbReference type="EMBL" id="MET3791368.1"/>
    </source>
</evidence>
<reference evidence="2 3" key="1">
    <citation type="submission" date="2024-06" db="EMBL/GenBank/DDBJ databases">
        <title>Genomic Encyclopedia of Type Strains, Phase IV (KMG-IV): sequencing the most valuable type-strain genomes for metagenomic binning, comparative biology and taxonomic classification.</title>
        <authorList>
            <person name="Goeker M."/>
        </authorList>
    </citation>
    <scope>NUCLEOTIDE SEQUENCE [LARGE SCALE GENOMIC DNA]</scope>
    <source>
        <strain evidence="2 3">DSM 27865</strain>
    </source>
</reference>
<dbReference type="InterPro" id="IPR050194">
    <property type="entry name" value="Glycosyltransferase_grp1"/>
</dbReference>
<dbReference type="InterPro" id="IPR028098">
    <property type="entry name" value="Glyco_trans_4-like_N"/>
</dbReference>
<gene>
    <name evidence="2" type="ORF">ABID37_001576</name>
</gene>
<dbReference type="PANTHER" id="PTHR45947">
    <property type="entry name" value="SULFOQUINOVOSYL TRANSFERASE SQD2"/>
    <property type="match status" value="1"/>
</dbReference>
<name>A0ABV2MX48_9HYPH</name>
<dbReference type="Pfam" id="PF13439">
    <property type="entry name" value="Glyco_transf_4"/>
    <property type="match status" value="1"/>
</dbReference>
<evidence type="ECO:0000313" key="3">
    <source>
        <dbReference type="Proteomes" id="UP001549076"/>
    </source>
</evidence>
<dbReference type="PANTHER" id="PTHR45947:SF3">
    <property type="entry name" value="SULFOQUINOVOSYL TRANSFERASE SQD2"/>
    <property type="match status" value="1"/>
</dbReference>
<proteinExistence type="predicted"/>
<keyword evidence="3" id="KW-1185">Reference proteome</keyword>
<protein>
    <submittedName>
        <fullName evidence="2">Glycosyltransferase involved in cell wall biosynthesis</fullName>
    </submittedName>
</protein>
<evidence type="ECO:0000259" key="1">
    <source>
        <dbReference type="Pfam" id="PF13439"/>
    </source>
</evidence>
<comment type="caution">
    <text evidence="2">The sequence shown here is derived from an EMBL/GenBank/DDBJ whole genome shotgun (WGS) entry which is preliminary data.</text>
</comment>
<feature type="domain" description="Glycosyltransferase subfamily 4-like N-terminal" evidence="1">
    <location>
        <begin position="18"/>
        <end position="170"/>
    </location>
</feature>
<dbReference type="EMBL" id="JBEPML010000004">
    <property type="protein sequence ID" value="MET3791368.1"/>
    <property type="molecule type" value="Genomic_DNA"/>
</dbReference>
<dbReference type="Pfam" id="PF13692">
    <property type="entry name" value="Glyco_trans_1_4"/>
    <property type="match status" value="1"/>
</dbReference>
<dbReference type="SUPFAM" id="SSF53756">
    <property type="entry name" value="UDP-Glycosyltransferase/glycogen phosphorylase"/>
    <property type="match status" value="1"/>
</dbReference>
<dbReference type="Gene3D" id="3.40.50.2000">
    <property type="entry name" value="Glycogen Phosphorylase B"/>
    <property type="match status" value="2"/>
</dbReference>
<dbReference type="CDD" id="cd03814">
    <property type="entry name" value="GT4-like"/>
    <property type="match status" value="1"/>
</dbReference>